<dbReference type="NCBIfam" id="TIGR01110">
    <property type="entry name" value="mdcA"/>
    <property type="match status" value="1"/>
</dbReference>
<reference evidence="1 2" key="1">
    <citation type="submission" date="2016-01" db="EMBL/GenBank/DDBJ databases">
        <title>Annotation of Pseudomonas oryzihabitans USDA-ARS-USMARC-56511.</title>
        <authorList>
            <person name="Harhay G.P."/>
            <person name="Harhay D.M."/>
            <person name="Smith T.P.L."/>
            <person name="Bono J.L."/>
            <person name="Heaton M.P."/>
            <person name="Clawson M.L."/>
            <person name="Chitko-Mckown C.G."/>
            <person name="Capik S.F."/>
            <person name="DeDonder K.D."/>
            <person name="Apley M.D."/>
            <person name="Lubbers B.V."/>
            <person name="White B.J."/>
            <person name="Larson R.L."/>
        </authorList>
    </citation>
    <scope>NUCLEOTIDE SEQUENCE [LARGE SCALE GENOMIC DNA]</scope>
    <source>
        <strain evidence="1 2">USDA-ARS-USMARC-56511</strain>
    </source>
</reference>
<dbReference type="InterPro" id="IPR005777">
    <property type="entry name" value="MadA"/>
</dbReference>
<dbReference type="PANTHER" id="PTHR43293">
    <property type="entry name" value="ACETATE COA-TRANSFERASE YDIF"/>
    <property type="match status" value="1"/>
</dbReference>
<dbReference type="PANTHER" id="PTHR43293:SF2">
    <property type="entry name" value="MALONATE DECARBOXYLASE ALPHA SUBUNIT"/>
    <property type="match status" value="1"/>
</dbReference>
<name>A0A0U4VNS1_9PSED</name>
<dbReference type="KEGG" id="por:APT59_12020"/>
<organism evidence="1 2">
    <name type="scientific">Pseudomonas oryzihabitans</name>
    <dbReference type="NCBI Taxonomy" id="47885"/>
    <lineage>
        <taxon>Bacteria</taxon>
        <taxon>Pseudomonadati</taxon>
        <taxon>Pseudomonadota</taxon>
        <taxon>Gammaproteobacteria</taxon>
        <taxon>Pseudomonadales</taxon>
        <taxon>Pseudomonadaceae</taxon>
        <taxon>Pseudomonas</taxon>
    </lineage>
</organism>
<dbReference type="Pfam" id="PF16957">
    <property type="entry name" value="Mal_decarbox_Al"/>
    <property type="match status" value="1"/>
</dbReference>
<dbReference type="Gene3D" id="3.40.1080.10">
    <property type="entry name" value="Glutaconate Coenzyme A-transferase"/>
    <property type="match status" value="1"/>
</dbReference>
<dbReference type="AlphaFoldDB" id="A0A0U4VNS1"/>
<evidence type="ECO:0000313" key="2">
    <source>
        <dbReference type="Proteomes" id="UP000064137"/>
    </source>
</evidence>
<dbReference type="EMBL" id="CP013987">
    <property type="protein sequence ID" value="ALZ84880.1"/>
    <property type="molecule type" value="Genomic_DNA"/>
</dbReference>
<dbReference type="RefSeq" id="WP_059315055.1">
    <property type="nucleotide sequence ID" value="NZ_CP013987.1"/>
</dbReference>
<dbReference type="InterPro" id="IPR037171">
    <property type="entry name" value="NagB/RpiA_transferase-like"/>
</dbReference>
<dbReference type="OrthoDB" id="5481335at2"/>
<accession>A0A0U4VNS1</accession>
<dbReference type="SUPFAM" id="SSF100950">
    <property type="entry name" value="NagB/RpiA/CoA transferase-like"/>
    <property type="match status" value="2"/>
</dbReference>
<gene>
    <name evidence="1" type="ORF">APT59_12020</name>
</gene>
<dbReference type="Proteomes" id="UP000064137">
    <property type="component" value="Chromosome"/>
</dbReference>
<sequence>MTTTSSPPARIARRRSDKQQRLDRVAALADGKVLPTASIVAALEQLLAPGDRVVLEGNNQKQADFLSRSLAQVDPAKLHDLHMIMPSVGRAEHLDLFERGIARKLDFSFAGTQSLRISQLLEDGLLEVGAIHTYIELYARLLVDLIPKVVLSAGFMADRAGNIYTGPSTEDSPALIEPAAFSDGIVIVQVNQLVDDVSELPRVDIPADWVDFVVVADRPFYIEPLFTRDPRHIKPVHVLMAMMAIRGIYERHQVQSLNHGIGFNTAAIELILPTYGERLGLKGKICRHWTLNPHPTLIPAIESGWVESVHCFGTELGMEGYIAQRPDVFFTGRDGSLRSNRLLCQLAGQYAVDLFIGATLQVDGDGHSSTVTRGRLAGFGGAPNMGHDPHGRRHPTPAWLDMRQQTGDSAPALLERGRKLVVQMVETFQEGGKPTFVDTLDAVEVARKSGMPLAPIMVYGDDVTHLLTEEGIAYLYRARSLEERRAMIAAVAGVTAIGLRSDPAEARRLRQEGLVALPEDLGIRRTDASRELLAAKSIGELVEWSGGLYQPPAKFRSW</sequence>
<proteinExistence type="predicted"/>
<protein>
    <submittedName>
        <fullName evidence="1">Malonate decarboxylase subunit alpha</fullName>
    </submittedName>
</protein>
<dbReference type="GO" id="GO:0016740">
    <property type="term" value="F:transferase activity"/>
    <property type="evidence" value="ECO:0007669"/>
    <property type="project" value="InterPro"/>
</dbReference>
<evidence type="ECO:0000313" key="1">
    <source>
        <dbReference type="EMBL" id="ALZ84880.1"/>
    </source>
</evidence>